<dbReference type="OrthoDB" id="2409181at2759"/>
<feature type="compositionally biased region" description="Basic and acidic residues" evidence="1">
    <location>
        <begin position="168"/>
        <end position="183"/>
    </location>
</feature>
<feature type="compositionally biased region" description="Basic and acidic residues" evidence="1">
    <location>
        <begin position="27"/>
        <end position="44"/>
    </location>
</feature>
<reference evidence="2 3" key="1">
    <citation type="submission" date="2016-07" db="EMBL/GenBank/DDBJ databases">
        <title>Pervasive Adenine N6-methylation of Active Genes in Fungi.</title>
        <authorList>
            <consortium name="DOE Joint Genome Institute"/>
            <person name="Mondo S.J."/>
            <person name="Dannebaum R.O."/>
            <person name="Kuo R.C."/>
            <person name="Labutti K."/>
            <person name="Haridas S."/>
            <person name="Kuo A."/>
            <person name="Salamov A."/>
            <person name="Ahrendt S.R."/>
            <person name="Lipzen A."/>
            <person name="Sullivan W."/>
            <person name="Andreopoulos W.B."/>
            <person name="Clum A."/>
            <person name="Lindquist E."/>
            <person name="Daum C."/>
            <person name="Ramamoorthy G.K."/>
            <person name="Gryganskyi A."/>
            <person name="Culley D."/>
            <person name="Magnuson J.K."/>
            <person name="James T.Y."/>
            <person name="O'Malley M.A."/>
            <person name="Stajich J.E."/>
            <person name="Spatafora J.W."/>
            <person name="Visel A."/>
            <person name="Grigoriev I.V."/>
        </authorList>
    </citation>
    <scope>NUCLEOTIDE SEQUENCE [LARGE SCALE GENOMIC DNA]</scope>
    <source>
        <strain evidence="2 3">NRRL 3116</strain>
    </source>
</reference>
<evidence type="ECO:0000313" key="2">
    <source>
        <dbReference type="EMBL" id="ORY99583.1"/>
    </source>
</evidence>
<comment type="caution">
    <text evidence="2">The sequence shown here is derived from an EMBL/GenBank/DDBJ whole genome shotgun (WGS) entry which is preliminary data.</text>
</comment>
<dbReference type="AlphaFoldDB" id="A0A1Y2G701"/>
<dbReference type="InParanoid" id="A0A1Y2G701"/>
<dbReference type="EMBL" id="MCFF01000067">
    <property type="protein sequence ID" value="ORY99583.1"/>
    <property type="molecule type" value="Genomic_DNA"/>
</dbReference>
<dbReference type="GeneID" id="33567803"/>
<accession>A0A1Y2G701</accession>
<feature type="compositionally biased region" description="Basic and acidic residues" evidence="1">
    <location>
        <begin position="99"/>
        <end position="109"/>
    </location>
</feature>
<feature type="region of interest" description="Disordered" evidence="1">
    <location>
        <begin position="258"/>
        <end position="291"/>
    </location>
</feature>
<evidence type="ECO:0000313" key="3">
    <source>
        <dbReference type="Proteomes" id="UP000193648"/>
    </source>
</evidence>
<feature type="region of interest" description="Disordered" evidence="1">
    <location>
        <begin position="1"/>
        <end position="109"/>
    </location>
</feature>
<dbReference type="RefSeq" id="XP_021875878.1">
    <property type="nucleotide sequence ID" value="XM_022025960.1"/>
</dbReference>
<protein>
    <submittedName>
        <fullName evidence="2">Uncharacterized protein</fullName>
    </submittedName>
</protein>
<name>A0A1Y2G701_9FUNG</name>
<dbReference type="Proteomes" id="UP000193648">
    <property type="component" value="Unassembled WGS sequence"/>
</dbReference>
<feature type="compositionally biased region" description="Low complexity" evidence="1">
    <location>
        <begin position="184"/>
        <end position="194"/>
    </location>
</feature>
<proteinExistence type="predicted"/>
<feature type="region of interest" description="Disordered" evidence="1">
    <location>
        <begin position="130"/>
        <end position="226"/>
    </location>
</feature>
<keyword evidence="3" id="KW-1185">Reference proteome</keyword>
<gene>
    <name evidence="2" type="ORF">BCR41DRAFT_363887</name>
</gene>
<sequence>MSSPAIQIDAQDEQRGRTQSVHPINNDTHKADHNTDSNDNNEKPHSRRNSISAFVDRLRSRSRSRSRSVVERLRSRSRSRSRQRPLIDGSVPEEDEDKEYVYSRRKSTDMRGEYANVLRAQTDYMEKLREEQARSGVTHNVDGIPIPPPVNPPREGRRRSIIAVLSRDSSRTRSREPSMDRAGSRSVSRSASRTRIPEEDEGEHGDKSKLNPPQDREYKWSRRKSSEITGPYATALQSQLEYMEQLGDKQQKEGITHNADGIKIPGPVNPNVVDTESQPVTRVGGPNKMLI</sequence>
<evidence type="ECO:0000256" key="1">
    <source>
        <dbReference type="SAM" id="MobiDB-lite"/>
    </source>
</evidence>
<organism evidence="2 3">
    <name type="scientific">Lobosporangium transversale</name>
    <dbReference type="NCBI Taxonomy" id="64571"/>
    <lineage>
        <taxon>Eukaryota</taxon>
        <taxon>Fungi</taxon>
        <taxon>Fungi incertae sedis</taxon>
        <taxon>Mucoromycota</taxon>
        <taxon>Mortierellomycotina</taxon>
        <taxon>Mortierellomycetes</taxon>
        <taxon>Mortierellales</taxon>
        <taxon>Mortierellaceae</taxon>
        <taxon>Lobosporangium</taxon>
    </lineage>
</organism>
<feature type="compositionally biased region" description="Polar residues" evidence="1">
    <location>
        <begin position="17"/>
        <end position="26"/>
    </location>
</feature>
<feature type="compositionally biased region" description="Basic and acidic residues" evidence="1">
    <location>
        <begin position="204"/>
        <end position="226"/>
    </location>
</feature>